<proteinExistence type="predicted"/>
<evidence type="ECO:0000313" key="4">
    <source>
        <dbReference type="EMBL" id="NYG38612.1"/>
    </source>
</evidence>
<dbReference type="PANTHER" id="PTHR19136">
    <property type="entry name" value="MOLYBDENUM COFACTOR GUANYLYLTRANSFERASE"/>
    <property type="match status" value="1"/>
</dbReference>
<keyword evidence="1" id="KW-0808">Transferase</keyword>
<dbReference type="InterPro" id="IPR025877">
    <property type="entry name" value="MobA-like_NTP_Trfase"/>
</dbReference>
<sequence length="307" mass="31552">MTAVAGDVSHDVVVVAGGSGSRLGGAVKADLVLGGQRLIDRILAATGQARARVLVGRGIAVPDDVVVTLEDPPSGGPAAGTAAGLRAVARPSPWTLLLAGDLADPASGIAALLTAAAEVDAAADASDVDGLCLAGDAEHPQWLFGLHRTRALRAAVDSLDQVHDRSMKALLSPLRLRTVPVAADTVADIDTTADLDRWSARLGTTAPRVPRMRGDTAQQARWRAWVELAADAVGVDPDLVDITGIHALTKQVAHGYDRPLAPVGAYLLGLAVGAAQERGEPVDQAALRRAIQATLADAPPIDPEEES</sequence>
<dbReference type="Gene3D" id="3.90.550.10">
    <property type="entry name" value="Spore Coat Polysaccharide Biosynthesis Protein SpsA, Chain A"/>
    <property type="match status" value="1"/>
</dbReference>
<dbReference type="Pfam" id="PF12804">
    <property type="entry name" value="NTP_transf_3"/>
    <property type="match status" value="1"/>
</dbReference>
<dbReference type="PANTHER" id="PTHR19136:SF81">
    <property type="entry name" value="MOLYBDENUM COFACTOR GUANYLYLTRANSFERASE"/>
    <property type="match status" value="1"/>
</dbReference>
<dbReference type="Proteomes" id="UP000592181">
    <property type="component" value="Unassembled WGS sequence"/>
</dbReference>
<evidence type="ECO:0000259" key="2">
    <source>
        <dbReference type="Pfam" id="PF12804"/>
    </source>
</evidence>
<reference evidence="4 5" key="1">
    <citation type="submission" date="2020-07" db="EMBL/GenBank/DDBJ databases">
        <title>Sequencing the genomes of 1000 actinobacteria strains.</title>
        <authorList>
            <person name="Klenk H.-P."/>
        </authorList>
    </citation>
    <scope>NUCLEOTIDE SEQUENCE [LARGE SCALE GENOMIC DNA]</scope>
    <source>
        <strain evidence="4 5">DSM 24723</strain>
    </source>
</reference>
<name>A0A852X5F6_9MICO</name>
<feature type="domain" description="MobA-like NTP transferase" evidence="2">
    <location>
        <begin position="12"/>
        <end position="172"/>
    </location>
</feature>
<gene>
    <name evidence="4" type="ORF">BJY28_003081</name>
</gene>
<dbReference type="RefSeq" id="WP_179463779.1">
    <property type="nucleotide sequence ID" value="NZ_JACBZX010000001.1"/>
</dbReference>
<comment type="caution">
    <text evidence="4">The sequence shown here is derived from an EMBL/GenBank/DDBJ whole genome shotgun (WGS) entry which is preliminary data.</text>
</comment>
<dbReference type="SUPFAM" id="SSF53448">
    <property type="entry name" value="Nucleotide-diphospho-sugar transferases"/>
    <property type="match status" value="1"/>
</dbReference>
<organism evidence="4 5">
    <name type="scientific">Janibacter alkaliphilus</name>
    <dbReference type="NCBI Taxonomy" id="1069963"/>
    <lineage>
        <taxon>Bacteria</taxon>
        <taxon>Bacillati</taxon>
        <taxon>Actinomycetota</taxon>
        <taxon>Actinomycetes</taxon>
        <taxon>Micrococcales</taxon>
        <taxon>Intrasporangiaceae</taxon>
        <taxon>Janibacter</taxon>
    </lineage>
</organism>
<feature type="domain" description="DUF6457" evidence="3">
    <location>
        <begin position="219"/>
        <end position="294"/>
    </location>
</feature>
<dbReference type="EMBL" id="JACBZX010000001">
    <property type="protein sequence ID" value="NYG38612.1"/>
    <property type="molecule type" value="Genomic_DNA"/>
</dbReference>
<dbReference type="InterPro" id="IPR029044">
    <property type="entry name" value="Nucleotide-diphossugar_trans"/>
</dbReference>
<evidence type="ECO:0000256" key="1">
    <source>
        <dbReference type="ARBA" id="ARBA00022679"/>
    </source>
</evidence>
<evidence type="ECO:0000313" key="5">
    <source>
        <dbReference type="Proteomes" id="UP000592181"/>
    </source>
</evidence>
<evidence type="ECO:0000259" key="3">
    <source>
        <dbReference type="Pfam" id="PF20058"/>
    </source>
</evidence>
<dbReference type="Pfam" id="PF20058">
    <property type="entry name" value="DUF6457"/>
    <property type="match status" value="1"/>
</dbReference>
<keyword evidence="5" id="KW-1185">Reference proteome</keyword>
<dbReference type="InterPro" id="IPR045598">
    <property type="entry name" value="DUF6457"/>
</dbReference>
<dbReference type="GO" id="GO:0016779">
    <property type="term" value="F:nucleotidyltransferase activity"/>
    <property type="evidence" value="ECO:0007669"/>
    <property type="project" value="UniProtKB-ARBA"/>
</dbReference>
<accession>A0A852X5F6</accession>
<protein>
    <submittedName>
        <fullName evidence="4">Molybdopterin-guanine dinucleotide biosynthesis protein A</fullName>
    </submittedName>
</protein>
<dbReference type="AlphaFoldDB" id="A0A852X5F6"/>